<dbReference type="EMBL" id="JBHRYO010000002">
    <property type="protein sequence ID" value="MFC3755827.1"/>
    <property type="molecule type" value="Genomic_DNA"/>
</dbReference>
<organism evidence="1 2">
    <name type="scientific">Chryseobacterium tructae</name>
    <dbReference type="NCBI Taxonomy" id="1037380"/>
    <lineage>
        <taxon>Bacteria</taxon>
        <taxon>Pseudomonadati</taxon>
        <taxon>Bacteroidota</taxon>
        <taxon>Flavobacteriia</taxon>
        <taxon>Flavobacteriales</taxon>
        <taxon>Weeksellaceae</taxon>
        <taxon>Chryseobacterium group</taxon>
        <taxon>Chryseobacterium</taxon>
    </lineage>
</organism>
<protein>
    <submittedName>
        <fullName evidence="1">Uncharacterized protein</fullName>
    </submittedName>
</protein>
<dbReference type="Proteomes" id="UP001595735">
    <property type="component" value="Unassembled WGS sequence"/>
</dbReference>
<evidence type="ECO:0000313" key="2">
    <source>
        <dbReference type="Proteomes" id="UP001595735"/>
    </source>
</evidence>
<sequence>MNDNKNSIKLLIASVLLLIFLILYIKFSDTAILNKDMLNNLKYTIGTVSSDRFYSKSTGDGFDYEFHTQNGIKKPHSDGSLIKGRKYLVAYDSINIKNGFIILDSYDITDSLKKKDINEKEGWAIDKIPFGVDKKKLNTDVSERVLEATK</sequence>
<dbReference type="RefSeq" id="WP_378169824.1">
    <property type="nucleotide sequence ID" value="NZ_JBHRYO010000002.1"/>
</dbReference>
<accession>A0ABV7XT52</accession>
<keyword evidence="2" id="KW-1185">Reference proteome</keyword>
<comment type="caution">
    <text evidence="1">The sequence shown here is derived from an EMBL/GenBank/DDBJ whole genome shotgun (WGS) entry which is preliminary data.</text>
</comment>
<reference evidence="2" key="1">
    <citation type="journal article" date="2019" name="Int. J. Syst. Evol. Microbiol.">
        <title>The Global Catalogue of Microorganisms (GCM) 10K type strain sequencing project: providing services to taxonomists for standard genome sequencing and annotation.</title>
        <authorList>
            <consortium name="The Broad Institute Genomics Platform"/>
            <consortium name="The Broad Institute Genome Sequencing Center for Infectious Disease"/>
            <person name="Wu L."/>
            <person name="Ma J."/>
        </authorList>
    </citation>
    <scope>NUCLEOTIDE SEQUENCE [LARGE SCALE GENOMIC DNA]</scope>
    <source>
        <strain evidence="2">CECT 7798</strain>
    </source>
</reference>
<proteinExistence type="predicted"/>
<gene>
    <name evidence="1" type="ORF">ACFONJ_07605</name>
</gene>
<evidence type="ECO:0000313" key="1">
    <source>
        <dbReference type="EMBL" id="MFC3755827.1"/>
    </source>
</evidence>
<name>A0ABV7XT52_9FLAO</name>